<dbReference type="HOGENOM" id="CLU_3354950_0_0_9"/>
<protein>
    <submittedName>
        <fullName evidence="1">Uncharacterized protein</fullName>
    </submittedName>
</protein>
<organism evidence="1 2">
    <name type="scientific">Brevibacillus brevis (strain 47 / JCM 6285 / NBRC 100599)</name>
    <dbReference type="NCBI Taxonomy" id="358681"/>
    <lineage>
        <taxon>Bacteria</taxon>
        <taxon>Bacillati</taxon>
        <taxon>Bacillota</taxon>
        <taxon>Bacilli</taxon>
        <taxon>Bacillales</taxon>
        <taxon>Paenibacillaceae</taxon>
        <taxon>Brevibacillus</taxon>
    </lineage>
</organism>
<sequence length="36" mass="4163">MGTFLTKKALLLFTGCKAFFLFSKNIKAKFKYKDVN</sequence>
<dbReference type="EMBL" id="AP008955">
    <property type="protein sequence ID" value="BAH42244.1"/>
    <property type="molecule type" value="Genomic_DNA"/>
</dbReference>
<dbReference type="AlphaFoldDB" id="C0Z7K1"/>
<evidence type="ECO:0000313" key="2">
    <source>
        <dbReference type="Proteomes" id="UP000001877"/>
    </source>
</evidence>
<accession>C0Z7K1</accession>
<gene>
    <name evidence="1" type="ordered locus">BBR47_12670</name>
</gene>
<reference evidence="1 2" key="1">
    <citation type="submission" date="2005-03" db="EMBL/GenBank/DDBJ databases">
        <title>Brevibacillus brevis strain 47, complete genome.</title>
        <authorList>
            <person name="Hosoyama A."/>
            <person name="Yamada R."/>
            <person name="Hongo Y."/>
            <person name="Terui Y."/>
            <person name="Ankai A."/>
            <person name="Masuyama W."/>
            <person name="Sekiguchi M."/>
            <person name="Takeda T."/>
            <person name="Asano K."/>
            <person name="Ohji S."/>
            <person name="Ichikawa N."/>
            <person name="Narita S."/>
            <person name="Aoki N."/>
            <person name="Miura H."/>
            <person name="Matsushita S."/>
            <person name="Sekigawa T."/>
            <person name="Yamagata H."/>
            <person name="Yoshikawa H."/>
            <person name="Udaka S."/>
            <person name="Tanikawa S."/>
            <person name="Fujita N."/>
        </authorList>
    </citation>
    <scope>NUCLEOTIDE SEQUENCE [LARGE SCALE GENOMIC DNA]</scope>
    <source>
        <strain evidence="2">47 / JCM 6285 / NBRC 100599</strain>
    </source>
</reference>
<dbReference type="Proteomes" id="UP000001877">
    <property type="component" value="Chromosome"/>
</dbReference>
<dbReference type="STRING" id="358681.BBR47_12670"/>
<evidence type="ECO:0000313" key="1">
    <source>
        <dbReference type="EMBL" id="BAH42244.1"/>
    </source>
</evidence>
<proteinExistence type="predicted"/>
<name>C0Z7K1_BREBN</name>
<dbReference type="KEGG" id="bbe:BBR47_12670"/>
<keyword evidence="2" id="KW-1185">Reference proteome</keyword>